<dbReference type="PANTHER" id="PTHR42784">
    <property type="entry name" value="PYRANOSE 2-OXIDASE"/>
    <property type="match status" value="1"/>
</dbReference>
<dbReference type="RefSeq" id="WP_217794560.1">
    <property type="nucleotide sequence ID" value="NZ_JAHSPG010000018.1"/>
</dbReference>
<accession>A0A9E2SCU9</accession>
<reference evidence="7" key="1">
    <citation type="submission" date="2021-06" db="EMBL/GenBank/DDBJ databases">
        <authorList>
            <person name="Huq M.A."/>
        </authorList>
    </citation>
    <scope>NUCLEOTIDE SEQUENCE</scope>
    <source>
        <strain evidence="7">MAH-26</strain>
    </source>
</reference>
<keyword evidence="4" id="KW-0274">FAD</keyword>
<evidence type="ECO:0000256" key="4">
    <source>
        <dbReference type="ARBA" id="ARBA00022827"/>
    </source>
</evidence>
<comment type="cofactor">
    <cofactor evidence="1">
        <name>FAD</name>
        <dbReference type="ChEBI" id="CHEBI:57692"/>
    </cofactor>
</comment>
<dbReference type="AlphaFoldDB" id="A0A9E2SCU9"/>
<comment type="caution">
    <text evidence="7">The sequence shown here is derived from an EMBL/GenBank/DDBJ whole genome shotgun (WGS) entry which is preliminary data.</text>
</comment>
<dbReference type="Pfam" id="PF05199">
    <property type="entry name" value="GMC_oxred_C"/>
    <property type="match status" value="1"/>
</dbReference>
<dbReference type="InterPro" id="IPR007867">
    <property type="entry name" value="GMC_OxRtase_C"/>
</dbReference>
<feature type="domain" description="Glucose-methanol-choline oxidoreductase C-terminal" evidence="6">
    <location>
        <begin position="420"/>
        <end position="479"/>
    </location>
</feature>
<evidence type="ECO:0000256" key="2">
    <source>
        <dbReference type="ARBA" id="ARBA00010790"/>
    </source>
</evidence>
<dbReference type="PANTHER" id="PTHR42784:SF1">
    <property type="entry name" value="PYRANOSE 2-OXIDASE"/>
    <property type="match status" value="1"/>
</dbReference>
<keyword evidence="8" id="KW-1185">Reference proteome</keyword>
<dbReference type="GO" id="GO:0016614">
    <property type="term" value="F:oxidoreductase activity, acting on CH-OH group of donors"/>
    <property type="evidence" value="ECO:0007669"/>
    <property type="project" value="InterPro"/>
</dbReference>
<dbReference type="InterPro" id="IPR051473">
    <property type="entry name" value="P2Ox-like"/>
</dbReference>
<evidence type="ECO:0000313" key="7">
    <source>
        <dbReference type="EMBL" id="MBV4360296.1"/>
    </source>
</evidence>
<keyword evidence="3" id="KW-0285">Flavoprotein</keyword>
<evidence type="ECO:0000256" key="1">
    <source>
        <dbReference type="ARBA" id="ARBA00001974"/>
    </source>
</evidence>
<comment type="similarity">
    <text evidence="2">Belongs to the GMC oxidoreductase family.</text>
</comment>
<keyword evidence="5" id="KW-0560">Oxidoreductase</keyword>
<dbReference type="Proteomes" id="UP000812270">
    <property type="component" value="Unassembled WGS sequence"/>
</dbReference>
<evidence type="ECO:0000256" key="5">
    <source>
        <dbReference type="ARBA" id="ARBA00023002"/>
    </source>
</evidence>
<proteinExistence type="inferred from homology"/>
<dbReference type="EMBL" id="JAHSPG010000018">
    <property type="protein sequence ID" value="MBV4360296.1"/>
    <property type="molecule type" value="Genomic_DNA"/>
</dbReference>
<gene>
    <name evidence="7" type="ORF">KTO63_24235</name>
</gene>
<evidence type="ECO:0000259" key="6">
    <source>
        <dbReference type="Pfam" id="PF05199"/>
    </source>
</evidence>
<name>A0A9E2SCU9_9BACT</name>
<evidence type="ECO:0000313" key="8">
    <source>
        <dbReference type="Proteomes" id="UP000812270"/>
    </source>
</evidence>
<sequence length="488" mass="54316">MGATKTTYDLIVTGTGFASTFFLKKYLEKSGPDKKVLVIERGQLFPYTDRIAFAQGKNPVYLDKMESHDDSFINTNKVKPWLFDVNFGGSSNCWWGCTPRFMPNDFAMKTLYGQAIDWPITYNDLEPYYCEAESIINIAGPEHTPFPKSQPYPLPAHALSTVDLKMQKAYGNTQWVSQPAARASKVLSTRNACCSSYTCNLCPANAKFTIENGLRNTVYTDPRVELKEGLQVYKVEFAGNVAKGVVCVNRLHPDLNNPEVFEGNIIALGANAIFNPHILLSSGDKNPFVGKGLSEQCGFFTDIHIGMSNVGGGSSISANGYMQYDGDFRKNGSSVLIENHNQAFVRNEKGKWRHMARFKFVLESIPDLTNNVVKLSDNPLKPLVEYKELNDYVISGRKRIEDEMHKIFAPLDIEEVLVDKAYTDTECHVLSSARMGKDASESVVDKHMIHHQYRNLFVLGGSAFPTISAANPTLTISALSLMSADKSF</sequence>
<protein>
    <submittedName>
        <fullName evidence="7">GMC family oxidoreductase</fullName>
    </submittedName>
</protein>
<organism evidence="7 8">
    <name type="scientific">Pinibacter aurantiacus</name>
    <dbReference type="NCBI Taxonomy" id="2851599"/>
    <lineage>
        <taxon>Bacteria</taxon>
        <taxon>Pseudomonadati</taxon>
        <taxon>Bacteroidota</taxon>
        <taxon>Chitinophagia</taxon>
        <taxon>Chitinophagales</taxon>
        <taxon>Chitinophagaceae</taxon>
        <taxon>Pinibacter</taxon>
    </lineage>
</organism>
<evidence type="ECO:0000256" key="3">
    <source>
        <dbReference type="ARBA" id="ARBA00022630"/>
    </source>
</evidence>